<gene>
    <name evidence="1" type="ORF">AMATHDRAFT_86802</name>
</gene>
<dbReference type="Gene3D" id="1.25.10.10">
    <property type="entry name" value="Leucine-rich Repeat Variant"/>
    <property type="match status" value="1"/>
</dbReference>
<protein>
    <submittedName>
        <fullName evidence="1">Uncharacterized protein</fullName>
    </submittedName>
</protein>
<sequence>MPDCEPGTPIALSSQGTQSRCWWIFRSSSKLDLYYTITCNDRLLSTFGPQNEAILKLEDEGDIDDKRTWIISQYSASMYIIQDFSTELYALPNNDYSFVKLANKRHVWRIKPDPTLPNCFQIFMNHAGNDIYWGARHVGITSSIGLVPANERKDVFKFPIFNLNDPHDIDYVSTSMDIEEFVSYLNSVHPGFKQKQYNTLTADLSEALIRITFHSRGVNQCLVNQALISIVNTLWQLCQPGCSTNMLKDVLRLLAYVATDCGDARSIPLVQESLQNAYLIDCLLSPDRDIAVLACRILSTAESPSKAEVDLIVNDLHPLLPYQGEEDTEMVTSALHLLQVIGRKAEGVILSCGIQNRVRRLAKSKNAVIRFPAQKVMDEFHIGCGASRVISGYTSFSLFIFKDG</sequence>
<dbReference type="EMBL" id="KZ302046">
    <property type="protein sequence ID" value="PFH48915.1"/>
    <property type="molecule type" value="Genomic_DNA"/>
</dbReference>
<dbReference type="InterPro" id="IPR016024">
    <property type="entry name" value="ARM-type_fold"/>
</dbReference>
<reference evidence="1 2" key="1">
    <citation type="submission" date="2014-02" db="EMBL/GenBank/DDBJ databases">
        <title>Transposable element dynamics among asymbiotic and ectomycorrhizal Amanita fungi.</title>
        <authorList>
            <consortium name="DOE Joint Genome Institute"/>
            <person name="Hess J."/>
            <person name="Skrede I."/>
            <person name="Wolfe B."/>
            <person name="LaButti K."/>
            <person name="Ohm R.A."/>
            <person name="Grigoriev I.V."/>
            <person name="Pringle A."/>
        </authorList>
    </citation>
    <scope>NUCLEOTIDE SEQUENCE [LARGE SCALE GENOMIC DNA]</scope>
    <source>
        <strain evidence="1 2">SKay4041</strain>
    </source>
</reference>
<name>A0A2A9ND16_9AGAR</name>
<dbReference type="InterPro" id="IPR011989">
    <property type="entry name" value="ARM-like"/>
</dbReference>
<dbReference type="SUPFAM" id="SSF48371">
    <property type="entry name" value="ARM repeat"/>
    <property type="match status" value="1"/>
</dbReference>
<organism evidence="1 2">
    <name type="scientific">Amanita thiersii Skay4041</name>
    <dbReference type="NCBI Taxonomy" id="703135"/>
    <lineage>
        <taxon>Eukaryota</taxon>
        <taxon>Fungi</taxon>
        <taxon>Dikarya</taxon>
        <taxon>Basidiomycota</taxon>
        <taxon>Agaricomycotina</taxon>
        <taxon>Agaricomycetes</taxon>
        <taxon>Agaricomycetidae</taxon>
        <taxon>Agaricales</taxon>
        <taxon>Pluteineae</taxon>
        <taxon>Amanitaceae</taxon>
        <taxon>Amanita</taxon>
    </lineage>
</organism>
<proteinExistence type="predicted"/>
<dbReference type="Proteomes" id="UP000242287">
    <property type="component" value="Unassembled WGS sequence"/>
</dbReference>
<keyword evidence="2" id="KW-1185">Reference proteome</keyword>
<evidence type="ECO:0000313" key="1">
    <source>
        <dbReference type="EMBL" id="PFH48915.1"/>
    </source>
</evidence>
<accession>A0A2A9ND16</accession>
<dbReference type="AlphaFoldDB" id="A0A2A9ND16"/>
<evidence type="ECO:0000313" key="2">
    <source>
        <dbReference type="Proteomes" id="UP000242287"/>
    </source>
</evidence>